<dbReference type="EMBL" id="UINC01098054">
    <property type="protein sequence ID" value="SVC56272.1"/>
    <property type="molecule type" value="Genomic_DNA"/>
</dbReference>
<dbReference type="SUPFAM" id="SSF53098">
    <property type="entry name" value="Ribonuclease H-like"/>
    <property type="match status" value="1"/>
</dbReference>
<gene>
    <name evidence="6" type="ORF">METZ01_LOCUS309126</name>
</gene>
<dbReference type="PANTHER" id="PTHR33317">
    <property type="entry name" value="POLYNUCLEOTIDYL TRANSFERASE, RIBONUCLEASE H-LIKE SUPERFAMILY PROTEIN"/>
    <property type="match status" value="1"/>
</dbReference>
<dbReference type="Gene3D" id="3.30.420.140">
    <property type="entry name" value="YqgF/RNase H-like domain"/>
    <property type="match status" value="1"/>
</dbReference>
<evidence type="ECO:0000256" key="1">
    <source>
        <dbReference type="ARBA" id="ARBA00022490"/>
    </source>
</evidence>
<sequence length="122" mass="12719">VSDPTGTIATPIEAIKAAGSEDSANICRIAVEREATGIVVGLPIALDGSQGPAARKVNAFCARLRKTTDLPVTAWDERMTTVEAHSLLRQAGKSPSKARGAARGKIDSASAAIILDSYMRSK</sequence>
<dbReference type="InterPro" id="IPR006641">
    <property type="entry name" value="YqgF/RNaseH-like_dom"/>
</dbReference>
<dbReference type="PANTHER" id="PTHR33317:SF4">
    <property type="entry name" value="POLYNUCLEOTIDYL TRANSFERASE, RIBONUCLEASE H-LIKE SUPERFAMILY PROTEIN"/>
    <property type="match status" value="1"/>
</dbReference>
<name>A0A382N941_9ZZZZ</name>
<evidence type="ECO:0000259" key="5">
    <source>
        <dbReference type="SMART" id="SM00732"/>
    </source>
</evidence>
<evidence type="ECO:0000313" key="6">
    <source>
        <dbReference type="EMBL" id="SVC56272.1"/>
    </source>
</evidence>
<keyword evidence="4" id="KW-0378">Hydrolase</keyword>
<dbReference type="Pfam" id="PF03652">
    <property type="entry name" value="RuvX"/>
    <property type="match status" value="1"/>
</dbReference>
<protein>
    <recommendedName>
        <fullName evidence="5">YqgF/RNase H-like domain-containing protein</fullName>
    </recommendedName>
</protein>
<reference evidence="6" key="1">
    <citation type="submission" date="2018-05" db="EMBL/GenBank/DDBJ databases">
        <authorList>
            <person name="Lanie J.A."/>
            <person name="Ng W.-L."/>
            <person name="Kazmierczak K.M."/>
            <person name="Andrzejewski T.M."/>
            <person name="Davidsen T.M."/>
            <person name="Wayne K.J."/>
            <person name="Tettelin H."/>
            <person name="Glass J.I."/>
            <person name="Rusch D."/>
            <person name="Podicherti R."/>
            <person name="Tsui H.-C.T."/>
            <person name="Winkler M.E."/>
        </authorList>
    </citation>
    <scope>NUCLEOTIDE SEQUENCE</scope>
</reference>
<feature type="non-terminal residue" evidence="6">
    <location>
        <position position="1"/>
    </location>
</feature>
<dbReference type="SMART" id="SM00732">
    <property type="entry name" value="YqgFc"/>
    <property type="match status" value="1"/>
</dbReference>
<proteinExistence type="predicted"/>
<dbReference type="GO" id="GO:0004518">
    <property type="term" value="F:nuclease activity"/>
    <property type="evidence" value="ECO:0007669"/>
    <property type="project" value="UniProtKB-KW"/>
</dbReference>
<dbReference type="GO" id="GO:0016787">
    <property type="term" value="F:hydrolase activity"/>
    <property type="evidence" value="ECO:0007669"/>
    <property type="project" value="UniProtKB-KW"/>
</dbReference>
<keyword evidence="3" id="KW-0540">Nuclease</keyword>
<feature type="domain" description="YqgF/RNase H-like" evidence="5">
    <location>
        <begin position="1"/>
        <end position="84"/>
    </location>
</feature>
<evidence type="ECO:0000256" key="3">
    <source>
        <dbReference type="ARBA" id="ARBA00022722"/>
    </source>
</evidence>
<dbReference type="GO" id="GO:0005829">
    <property type="term" value="C:cytosol"/>
    <property type="evidence" value="ECO:0007669"/>
    <property type="project" value="TreeGrafter"/>
</dbReference>
<dbReference type="GO" id="GO:0000967">
    <property type="term" value="P:rRNA 5'-end processing"/>
    <property type="evidence" value="ECO:0007669"/>
    <property type="project" value="TreeGrafter"/>
</dbReference>
<dbReference type="InterPro" id="IPR005227">
    <property type="entry name" value="YqgF"/>
</dbReference>
<evidence type="ECO:0000256" key="4">
    <source>
        <dbReference type="ARBA" id="ARBA00022801"/>
    </source>
</evidence>
<keyword evidence="2" id="KW-0690">Ribosome biogenesis</keyword>
<dbReference type="InterPro" id="IPR012337">
    <property type="entry name" value="RNaseH-like_sf"/>
</dbReference>
<organism evidence="6">
    <name type="scientific">marine metagenome</name>
    <dbReference type="NCBI Taxonomy" id="408172"/>
    <lineage>
        <taxon>unclassified sequences</taxon>
        <taxon>metagenomes</taxon>
        <taxon>ecological metagenomes</taxon>
    </lineage>
</organism>
<accession>A0A382N941</accession>
<dbReference type="AlphaFoldDB" id="A0A382N941"/>
<keyword evidence="1" id="KW-0963">Cytoplasm</keyword>
<dbReference type="NCBIfam" id="TIGR00250">
    <property type="entry name" value="RNAse_H_YqgF"/>
    <property type="match status" value="1"/>
</dbReference>
<dbReference type="CDD" id="cd16964">
    <property type="entry name" value="YqgF"/>
    <property type="match status" value="1"/>
</dbReference>
<dbReference type="InterPro" id="IPR037027">
    <property type="entry name" value="YqgF/RNaseH-like_dom_sf"/>
</dbReference>
<evidence type="ECO:0000256" key="2">
    <source>
        <dbReference type="ARBA" id="ARBA00022517"/>
    </source>
</evidence>